<feature type="compositionally biased region" description="Basic and acidic residues" evidence="1">
    <location>
        <begin position="45"/>
        <end position="61"/>
    </location>
</feature>
<dbReference type="AlphaFoldDB" id="A0A437C8X0"/>
<feature type="compositionally biased region" description="Low complexity" evidence="1">
    <location>
        <begin position="103"/>
        <end position="112"/>
    </location>
</feature>
<accession>A0A437C8X0</accession>
<reference evidence="2 3" key="1">
    <citation type="submission" date="2018-11" db="EMBL/GenBank/DDBJ databases">
        <authorList>
            <person name="Lopez-Roques C."/>
            <person name="Donnadieu C."/>
            <person name="Bouchez O."/>
            <person name="Klopp C."/>
            <person name="Cabau C."/>
            <person name="Zahm M."/>
        </authorList>
    </citation>
    <scope>NUCLEOTIDE SEQUENCE [LARGE SCALE GENOMIC DNA]</scope>
    <source>
        <strain evidence="2">RS831</strain>
        <tissue evidence="2">Whole body</tissue>
    </source>
</reference>
<reference evidence="2 3" key="2">
    <citation type="submission" date="2019-01" db="EMBL/GenBank/DDBJ databases">
        <title>A chromosome length genome reference of the Java medaka (oryzias javanicus).</title>
        <authorList>
            <person name="Herpin A."/>
            <person name="Takehana Y."/>
            <person name="Naruse K."/>
            <person name="Ansai S."/>
            <person name="Kawaguchi M."/>
        </authorList>
    </citation>
    <scope>NUCLEOTIDE SEQUENCE [LARGE SCALE GENOMIC DNA]</scope>
    <source>
        <strain evidence="2">RS831</strain>
        <tissue evidence="2">Whole body</tissue>
    </source>
</reference>
<name>A0A437C8X0_ORYJA</name>
<organism evidence="2 3">
    <name type="scientific">Oryzias javanicus</name>
    <name type="common">Javanese ricefish</name>
    <name type="synonym">Aplocheilus javanicus</name>
    <dbReference type="NCBI Taxonomy" id="123683"/>
    <lineage>
        <taxon>Eukaryota</taxon>
        <taxon>Metazoa</taxon>
        <taxon>Chordata</taxon>
        <taxon>Craniata</taxon>
        <taxon>Vertebrata</taxon>
        <taxon>Euteleostomi</taxon>
        <taxon>Actinopterygii</taxon>
        <taxon>Neopterygii</taxon>
        <taxon>Teleostei</taxon>
        <taxon>Neoteleostei</taxon>
        <taxon>Acanthomorphata</taxon>
        <taxon>Ovalentaria</taxon>
        <taxon>Atherinomorphae</taxon>
        <taxon>Beloniformes</taxon>
        <taxon>Adrianichthyidae</taxon>
        <taxon>Oryziinae</taxon>
        <taxon>Oryzias</taxon>
    </lineage>
</organism>
<feature type="region of interest" description="Disordered" evidence="1">
    <location>
        <begin position="33"/>
        <end position="61"/>
    </location>
</feature>
<gene>
    <name evidence="2" type="ORF">OJAV_G00200380</name>
</gene>
<protein>
    <submittedName>
        <fullName evidence="2">Uncharacterized protein</fullName>
    </submittedName>
</protein>
<evidence type="ECO:0000313" key="3">
    <source>
        <dbReference type="Proteomes" id="UP000283210"/>
    </source>
</evidence>
<keyword evidence="3" id="KW-1185">Reference proteome</keyword>
<proteinExistence type="predicted"/>
<dbReference type="Proteomes" id="UP000283210">
    <property type="component" value="Chromosome 20"/>
</dbReference>
<evidence type="ECO:0000313" key="2">
    <source>
        <dbReference type="EMBL" id="RVE59048.1"/>
    </source>
</evidence>
<sequence length="145" mass="15660">MDPKTTQEFKSQNQHPLSVKAVDGHVITNSLSCAARTTRPGSRNAKADALSRRDDIPSERVSPDFILPASARLAVISTDIEEEVKSSTSPPAGLLRPLINSRSSVQFQHSSSAPLRRHCSSSTAPLTTAPPPGRRQYYSPQAQVS</sequence>
<feature type="region of interest" description="Disordered" evidence="1">
    <location>
        <begin position="103"/>
        <end position="145"/>
    </location>
</feature>
<evidence type="ECO:0000256" key="1">
    <source>
        <dbReference type="SAM" id="MobiDB-lite"/>
    </source>
</evidence>
<dbReference type="EMBL" id="CM012456">
    <property type="protein sequence ID" value="RVE59048.1"/>
    <property type="molecule type" value="Genomic_DNA"/>
</dbReference>